<dbReference type="InterPro" id="IPR052424">
    <property type="entry name" value="Kielin_Chordin-BMP_Reg"/>
</dbReference>
<keyword evidence="3 5" id="KW-0732">Signal</keyword>
<reference evidence="9 10" key="1">
    <citation type="submission" date="2015-09" db="EMBL/GenBank/DDBJ databases">
        <title>Sorangium comparison.</title>
        <authorList>
            <person name="Zaburannyi N."/>
            <person name="Bunk B."/>
            <person name="Overmann J."/>
            <person name="Mueller R."/>
        </authorList>
    </citation>
    <scope>NUCLEOTIDE SEQUENCE [LARGE SCALE GENOMIC DNA]</scope>
    <source>
        <strain evidence="9 10">So ce26</strain>
    </source>
</reference>
<proteinExistence type="predicted"/>
<comment type="subcellular location">
    <subcellularLocation>
        <location evidence="1">Secreted</location>
    </subcellularLocation>
</comment>
<dbReference type="OrthoDB" id="5510748at2"/>
<evidence type="ECO:0000256" key="3">
    <source>
        <dbReference type="ARBA" id="ARBA00022729"/>
    </source>
</evidence>
<evidence type="ECO:0000256" key="2">
    <source>
        <dbReference type="ARBA" id="ARBA00022525"/>
    </source>
</evidence>
<dbReference type="SUPFAM" id="SSF57603">
    <property type="entry name" value="FnI-like domain"/>
    <property type="match status" value="3"/>
</dbReference>
<dbReference type="Proteomes" id="UP000238348">
    <property type="component" value="Chromosome"/>
</dbReference>
<dbReference type="InterPro" id="IPR008037">
    <property type="entry name" value="Pacifastin_dom"/>
</dbReference>
<feature type="domain" description="Pacifastin" evidence="8">
    <location>
        <begin position="43"/>
        <end position="79"/>
    </location>
</feature>
<sequence>MTAHRLSWSHLGTLLSIAVAAPLALAGCNVTLIGGGDTCEVDGAVYSPGDSFPASDGCNTCTCTEDGTVACTLMECVSSCTYEGVEYPAGASFPASDGCNTCTCDASGSGNVGCTKIACPSCVPGEEFFDGCNTCSCDEAGGLICTDRYCPPGCDYGGVTYAPGDSFPSDDGCNTCTCTADGGVACTERACVCDPESEWWRNYVTEDREICPLIDFVCPENTTHFQSDCGCGCEQDKSCPEFFNCMPPAECDAAALQARCPYSEIAY</sequence>
<evidence type="ECO:0000259" key="8">
    <source>
        <dbReference type="PROSITE" id="PS51446"/>
    </source>
</evidence>
<evidence type="ECO:0000256" key="1">
    <source>
        <dbReference type="ARBA" id="ARBA00004613"/>
    </source>
</evidence>
<dbReference type="PROSITE" id="PS50184">
    <property type="entry name" value="VWFC_2"/>
    <property type="match status" value="1"/>
</dbReference>
<evidence type="ECO:0000256" key="5">
    <source>
        <dbReference type="SAM" id="SignalP"/>
    </source>
</evidence>
<keyword evidence="2" id="KW-0964">Secreted</keyword>
<keyword evidence="4" id="KW-1015">Disulfide bond</keyword>
<dbReference type="PANTHER" id="PTHR46698:SF7">
    <property type="entry name" value="VWFD DOMAIN-CONTAINING PROTEIN"/>
    <property type="match status" value="1"/>
</dbReference>
<dbReference type="InterPro" id="IPR036201">
    <property type="entry name" value="Pacifastin_dom_sf"/>
</dbReference>
<evidence type="ECO:0008006" key="11">
    <source>
        <dbReference type="Google" id="ProtNLM"/>
    </source>
</evidence>
<evidence type="ECO:0000259" key="7">
    <source>
        <dbReference type="PROSITE" id="PS50287"/>
    </source>
</evidence>
<organism evidence="9 10">
    <name type="scientific">Sorangium cellulosum</name>
    <name type="common">Polyangium cellulosum</name>
    <dbReference type="NCBI Taxonomy" id="56"/>
    <lineage>
        <taxon>Bacteria</taxon>
        <taxon>Pseudomonadati</taxon>
        <taxon>Myxococcota</taxon>
        <taxon>Polyangia</taxon>
        <taxon>Polyangiales</taxon>
        <taxon>Polyangiaceae</taxon>
        <taxon>Sorangium</taxon>
    </lineage>
</organism>
<dbReference type="Pfam" id="PF05375">
    <property type="entry name" value="Pacifastin_I"/>
    <property type="match status" value="3"/>
</dbReference>
<evidence type="ECO:0000313" key="10">
    <source>
        <dbReference type="Proteomes" id="UP000238348"/>
    </source>
</evidence>
<dbReference type="SMART" id="SM00215">
    <property type="entry name" value="VWC_out"/>
    <property type="match status" value="2"/>
</dbReference>
<name>A0A2L0EN77_SORCE</name>
<gene>
    <name evidence="9" type="ORF">SOCE26_021470</name>
</gene>
<protein>
    <recommendedName>
        <fullName evidence="11">VWFC domain-containing protein</fullName>
    </recommendedName>
</protein>
<feature type="chain" id="PRO_5014966544" description="VWFC domain-containing protein" evidence="5">
    <location>
        <begin position="27"/>
        <end position="267"/>
    </location>
</feature>
<dbReference type="AlphaFoldDB" id="A0A2L0EN77"/>
<dbReference type="InterPro" id="IPR001007">
    <property type="entry name" value="VWF_dom"/>
</dbReference>
<evidence type="ECO:0000259" key="6">
    <source>
        <dbReference type="PROSITE" id="PS50184"/>
    </source>
</evidence>
<dbReference type="PROSITE" id="PS51257">
    <property type="entry name" value="PROKAR_LIPOPROTEIN"/>
    <property type="match status" value="1"/>
</dbReference>
<dbReference type="GO" id="GO:0005576">
    <property type="term" value="C:extracellular region"/>
    <property type="evidence" value="ECO:0007669"/>
    <property type="project" value="UniProtKB-SubCell"/>
</dbReference>
<feature type="domain" description="Pacifastin" evidence="8">
    <location>
        <begin position="119"/>
        <end position="153"/>
    </location>
</feature>
<dbReference type="SUPFAM" id="SSF57283">
    <property type="entry name" value="PMP inhibitors"/>
    <property type="match status" value="1"/>
</dbReference>
<feature type="domain" description="VWFC" evidence="6">
    <location>
        <begin position="78"/>
        <end position="151"/>
    </location>
</feature>
<feature type="signal peptide" evidence="5">
    <location>
        <begin position="1"/>
        <end position="26"/>
    </location>
</feature>
<dbReference type="PROSITE" id="PS51446">
    <property type="entry name" value="PACIFASTIN"/>
    <property type="match status" value="2"/>
</dbReference>
<dbReference type="PANTHER" id="PTHR46698">
    <property type="entry name" value="CROSSVEINLESS 2"/>
    <property type="match status" value="1"/>
</dbReference>
<feature type="domain" description="SRCR" evidence="7">
    <location>
        <begin position="30"/>
        <end position="146"/>
    </location>
</feature>
<evidence type="ECO:0000313" key="9">
    <source>
        <dbReference type="EMBL" id="AUX40746.1"/>
    </source>
</evidence>
<dbReference type="GO" id="GO:0030414">
    <property type="term" value="F:peptidase inhibitor activity"/>
    <property type="evidence" value="ECO:0007669"/>
    <property type="project" value="InterPro"/>
</dbReference>
<dbReference type="InterPro" id="IPR001190">
    <property type="entry name" value="SRCR"/>
</dbReference>
<dbReference type="PROSITE" id="PS50287">
    <property type="entry name" value="SRCR_2"/>
    <property type="match status" value="1"/>
</dbReference>
<evidence type="ECO:0000256" key="4">
    <source>
        <dbReference type="ARBA" id="ARBA00023157"/>
    </source>
</evidence>
<accession>A0A2L0EN77</accession>
<dbReference type="Gene3D" id="2.10.70.10">
    <property type="entry name" value="Complement Module, domain 1"/>
    <property type="match status" value="3"/>
</dbReference>
<dbReference type="RefSeq" id="WP_104978500.1">
    <property type="nucleotide sequence ID" value="NZ_CP012673.1"/>
</dbReference>
<dbReference type="GO" id="GO:0016020">
    <property type="term" value="C:membrane"/>
    <property type="evidence" value="ECO:0007669"/>
    <property type="project" value="InterPro"/>
</dbReference>
<dbReference type="EMBL" id="CP012673">
    <property type="protein sequence ID" value="AUX40746.1"/>
    <property type="molecule type" value="Genomic_DNA"/>
</dbReference>